<name>A0A855XE74_9BACT</name>
<evidence type="ECO:0000256" key="1">
    <source>
        <dbReference type="ARBA" id="ARBA00000077"/>
    </source>
</evidence>
<dbReference type="NCBIfam" id="TIGR00716">
    <property type="entry name" value="rnhC"/>
    <property type="match status" value="1"/>
</dbReference>
<comment type="subcellular location">
    <subcellularLocation>
        <location evidence="4">Cytoplasm</location>
    </subcellularLocation>
</comment>
<dbReference type="GO" id="GO:0046872">
    <property type="term" value="F:metal ion binding"/>
    <property type="evidence" value="ECO:0007669"/>
    <property type="project" value="UniProtKB-KW"/>
</dbReference>
<dbReference type="EMBL" id="PQAP01000001">
    <property type="protein sequence ID" value="PWB76483.1"/>
    <property type="molecule type" value="Genomic_DNA"/>
</dbReference>
<evidence type="ECO:0000256" key="5">
    <source>
        <dbReference type="ARBA" id="ARBA00008378"/>
    </source>
</evidence>
<dbReference type="InterPro" id="IPR012337">
    <property type="entry name" value="RNaseH-like_sf"/>
</dbReference>
<dbReference type="EC" id="3.1.26.4" evidence="13"/>
<evidence type="ECO:0000256" key="11">
    <source>
        <dbReference type="ARBA" id="ARBA00022842"/>
    </source>
</evidence>
<evidence type="ECO:0000256" key="6">
    <source>
        <dbReference type="ARBA" id="ARBA00022490"/>
    </source>
</evidence>
<feature type="binding site" evidence="12">
    <location>
        <position position="122"/>
    </location>
    <ligand>
        <name>a divalent metal cation</name>
        <dbReference type="ChEBI" id="CHEBI:60240"/>
    </ligand>
</feature>
<comment type="cofactor">
    <cofactor evidence="12">
        <name>Mn(2+)</name>
        <dbReference type="ChEBI" id="CHEBI:29035"/>
    </cofactor>
    <cofactor evidence="12">
        <name>Mg(2+)</name>
        <dbReference type="ChEBI" id="CHEBI:18420"/>
    </cofactor>
    <text evidence="12">Manganese or magnesium. Binds 1 divalent metal ion per monomer in the absence of substrate. May bind a second metal ion after substrate binding.</text>
</comment>
<keyword evidence="9 12" id="KW-0255">Endonuclease</keyword>
<evidence type="ECO:0000256" key="10">
    <source>
        <dbReference type="ARBA" id="ARBA00022801"/>
    </source>
</evidence>
<dbReference type="PANTHER" id="PTHR10954">
    <property type="entry name" value="RIBONUCLEASE H2 SUBUNIT A"/>
    <property type="match status" value="1"/>
</dbReference>
<evidence type="ECO:0000256" key="8">
    <source>
        <dbReference type="ARBA" id="ARBA00022723"/>
    </source>
</evidence>
<evidence type="ECO:0000256" key="12">
    <source>
        <dbReference type="PROSITE-ProRule" id="PRU01319"/>
    </source>
</evidence>
<proteinExistence type="inferred from homology"/>
<evidence type="ECO:0000313" key="16">
    <source>
        <dbReference type="Proteomes" id="UP000250918"/>
    </source>
</evidence>
<comment type="function">
    <text evidence="3 13">Endonuclease that specifically degrades the RNA of RNA-DNA hybrids.</text>
</comment>
<dbReference type="GO" id="GO:0003723">
    <property type="term" value="F:RNA binding"/>
    <property type="evidence" value="ECO:0007669"/>
    <property type="project" value="UniProtKB-UniRule"/>
</dbReference>
<comment type="similarity">
    <text evidence="5">Belongs to the RNase HII family. RnhC subfamily.</text>
</comment>
<feature type="binding site" evidence="12">
    <location>
        <position position="21"/>
    </location>
    <ligand>
        <name>a divalent metal cation</name>
        <dbReference type="ChEBI" id="CHEBI:60240"/>
    </ligand>
</feature>
<dbReference type="PANTHER" id="PTHR10954:SF23">
    <property type="entry name" value="RIBONUCLEASE"/>
    <property type="match status" value="1"/>
</dbReference>
<dbReference type="InterPro" id="IPR024567">
    <property type="entry name" value="RNase_HII/HIII_dom"/>
</dbReference>
<feature type="binding site" evidence="12">
    <location>
        <position position="20"/>
    </location>
    <ligand>
        <name>a divalent metal cation</name>
        <dbReference type="ChEBI" id="CHEBI:60240"/>
    </ligand>
</feature>
<evidence type="ECO:0000256" key="4">
    <source>
        <dbReference type="ARBA" id="ARBA00004496"/>
    </source>
</evidence>
<dbReference type="InterPro" id="IPR001352">
    <property type="entry name" value="RNase_HII/HIII"/>
</dbReference>
<evidence type="ECO:0000256" key="2">
    <source>
        <dbReference type="ARBA" id="ARBA00001946"/>
    </source>
</evidence>
<dbReference type="AlphaFoldDB" id="A0A855XE74"/>
<gene>
    <name evidence="15" type="primary">rnhC</name>
    <name evidence="15" type="ORF">C3F09_00240</name>
</gene>
<dbReference type="SUPFAM" id="SSF53098">
    <property type="entry name" value="Ribonuclease H-like"/>
    <property type="match status" value="1"/>
</dbReference>
<dbReference type="InterPro" id="IPR036397">
    <property type="entry name" value="RNaseH_sf"/>
</dbReference>
<evidence type="ECO:0000256" key="9">
    <source>
        <dbReference type="ARBA" id="ARBA00022759"/>
    </source>
</evidence>
<dbReference type="GO" id="GO:0006298">
    <property type="term" value="P:mismatch repair"/>
    <property type="evidence" value="ECO:0007669"/>
    <property type="project" value="TreeGrafter"/>
</dbReference>
<evidence type="ECO:0000259" key="14">
    <source>
        <dbReference type="PROSITE" id="PS51975"/>
    </source>
</evidence>
<evidence type="ECO:0000256" key="13">
    <source>
        <dbReference type="RuleBase" id="RU003515"/>
    </source>
</evidence>
<dbReference type="CDD" id="cd06590">
    <property type="entry name" value="RNase_HII_bacteria_HIII_like"/>
    <property type="match status" value="1"/>
</dbReference>
<accession>A0A855XE74</accession>
<keyword evidence="8 12" id="KW-0479">Metal-binding</keyword>
<keyword evidence="6" id="KW-0963">Cytoplasm</keyword>
<dbReference type="GO" id="GO:0004523">
    <property type="term" value="F:RNA-DNA hybrid ribonuclease activity"/>
    <property type="evidence" value="ECO:0007669"/>
    <property type="project" value="UniProtKB-UniRule"/>
</dbReference>
<feature type="domain" description="RNase H type-2" evidence="14">
    <location>
        <begin position="14"/>
        <end position="225"/>
    </location>
</feature>
<dbReference type="GO" id="GO:0005737">
    <property type="term" value="C:cytoplasm"/>
    <property type="evidence" value="ECO:0007669"/>
    <property type="project" value="UniProtKB-SubCell"/>
</dbReference>
<keyword evidence="7 12" id="KW-0540">Nuclease</keyword>
<sequence length="225" mass="24551">MSGTRQLTGQFPLNRIIGVDESGKGDFFGPLVVGGILIPDDDIPVLKELGVKDSKALSDNRALEVDSVLRSRYPHALAVLLPQDYNAEYAAIRNLNILLGRLHAAVVSELAGQHHADLAISDQFGKPELIDRELHRRGCRIEMKQIVRGESIPQVAAGSIIARARFLREMSVLSERAGMTLPKGAGSMVDEVGRQLVARFGAAILDGLAKKHFRNYARSLKPTLL</sequence>
<organism evidence="15 16">
    <name type="scientific">candidate division GN15 bacterium</name>
    <dbReference type="NCBI Taxonomy" id="2072418"/>
    <lineage>
        <taxon>Bacteria</taxon>
        <taxon>candidate division GN15</taxon>
    </lineage>
</organism>
<comment type="catalytic activity">
    <reaction evidence="1 12 13">
        <text>Endonucleolytic cleavage to 5'-phosphomonoester.</text>
        <dbReference type="EC" id="3.1.26.4"/>
    </reaction>
</comment>
<reference evidence="15 16" key="1">
    <citation type="journal article" date="2018" name="ISME J.">
        <title>A methanotrophic archaeon couples anaerobic oxidation of methane to Fe(III) reduction.</title>
        <authorList>
            <person name="Cai C."/>
            <person name="Leu A.O."/>
            <person name="Xie G.J."/>
            <person name="Guo J."/>
            <person name="Feng Y."/>
            <person name="Zhao J.X."/>
            <person name="Tyson G.W."/>
            <person name="Yuan Z."/>
            <person name="Hu S."/>
        </authorList>
    </citation>
    <scope>NUCLEOTIDE SEQUENCE [LARGE SCALE GENOMIC DNA]</scope>
    <source>
        <strain evidence="15">FeB_12</strain>
    </source>
</reference>
<keyword evidence="10 12" id="KW-0378">Hydrolase</keyword>
<dbReference type="PROSITE" id="PS51975">
    <property type="entry name" value="RNASE_H_2"/>
    <property type="match status" value="1"/>
</dbReference>
<dbReference type="Proteomes" id="UP000250918">
    <property type="component" value="Unassembled WGS sequence"/>
</dbReference>
<evidence type="ECO:0000256" key="3">
    <source>
        <dbReference type="ARBA" id="ARBA00004065"/>
    </source>
</evidence>
<evidence type="ECO:0000313" key="15">
    <source>
        <dbReference type="EMBL" id="PWB76483.1"/>
    </source>
</evidence>
<evidence type="ECO:0000256" key="7">
    <source>
        <dbReference type="ARBA" id="ARBA00022722"/>
    </source>
</evidence>
<dbReference type="Gene3D" id="3.30.420.10">
    <property type="entry name" value="Ribonuclease H-like superfamily/Ribonuclease H"/>
    <property type="match status" value="1"/>
</dbReference>
<dbReference type="InterPro" id="IPR004641">
    <property type="entry name" value="RNase_HIII"/>
</dbReference>
<dbReference type="Pfam" id="PF01351">
    <property type="entry name" value="RNase_HII"/>
    <property type="match status" value="1"/>
</dbReference>
<dbReference type="GO" id="GO:0043137">
    <property type="term" value="P:DNA replication, removal of RNA primer"/>
    <property type="evidence" value="ECO:0007669"/>
    <property type="project" value="TreeGrafter"/>
</dbReference>
<protein>
    <recommendedName>
        <fullName evidence="13">Ribonuclease</fullName>
        <ecNumber evidence="13">3.1.26.4</ecNumber>
    </recommendedName>
</protein>
<comment type="caution">
    <text evidence="15">The sequence shown here is derived from an EMBL/GenBank/DDBJ whole genome shotgun (WGS) entry which is preliminary data.</text>
</comment>
<comment type="cofactor">
    <cofactor evidence="2">
        <name>Mg(2+)</name>
        <dbReference type="ChEBI" id="CHEBI:18420"/>
    </cofactor>
</comment>
<dbReference type="GO" id="GO:0032299">
    <property type="term" value="C:ribonuclease H2 complex"/>
    <property type="evidence" value="ECO:0007669"/>
    <property type="project" value="TreeGrafter"/>
</dbReference>
<keyword evidence="11" id="KW-0460">Magnesium</keyword>